<feature type="domain" description="NodB homology" evidence="2">
    <location>
        <begin position="156"/>
        <end position="339"/>
    </location>
</feature>
<dbReference type="InterPro" id="IPR011330">
    <property type="entry name" value="Glyco_hydro/deAcase_b/a-brl"/>
</dbReference>
<keyword evidence="1" id="KW-0472">Membrane</keyword>
<dbReference type="GO" id="GO:0016810">
    <property type="term" value="F:hydrolase activity, acting on carbon-nitrogen (but not peptide) bonds"/>
    <property type="evidence" value="ECO:0007669"/>
    <property type="project" value="InterPro"/>
</dbReference>
<keyword evidence="1" id="KW-1133">Transmembrane helix</keyword>
<dbReference type="InterPro" id="IPR050248">
    <property type="entry name" value="Polysacc_deacetylase_ArnD"/>
</dbReference>
<dbReference type="Gene3D" id="3.20.20.370">
    <property type="entry name" value="Glycoside hydrolase/deacetylase"/>
    <property type="match status" value="1"/>
</dbReference>
<dbReference type="EMBL" id="QUNO01000001">
    <property type="protein sequence ID" value="REH55427.1"/>
    <property type="molecule type" value="Genomic_DNA"/>
</dbReference>
<feature type="transmembrane region" description="Helical" evidence="1">
    <location>
        <begin position="114"/>
        <end position="136"/>
    </location>
</feature>
<dbReference type="Proteomes" id="UP000256269">
    <property type="component" value="Unassembled WGS sequence"/>
</dbReference>
<reference evidence="3 4" key="1">
    <citation type="submission" date="2018-08" db="EMBL/GenBank/DDBJ databases">
        <title>Genomic Encyclopedia of Archaeal and Bacterial Type Strains, Phase II (KMG-II): from individual species to whole genera.</title>
        <authorList>
            <person name="Goeker M."/>
        </authorList>
    </citation>
    <scope>NUCLEOTIDE SEQUENCE [LARGE SCALE GENOMIC DNA]</scope>
    <source>
        <strain evidence="3 4">DSM 45791</strain>
    </source>
</reference>
<keyword evidence="1" id="KW-0812">Transmembrane</keyword>
<keyword evidence="4" id="KW-1185">Reference proteome</keyword>
<dbReference type="PROSITE" id="PS51677">
    <property type="entry name" value="NODB"/>
    <property type="match status" value="1"/>
</dbReference>
<dbReference type="GO" id="GO:0005975">
    <property type="term" value="P:carbohydrate metabolic process"/>
    <property type="evidence" value="ECO:0007669"/>
    <property type="project" value="InterPro"/>
</dbReference>
<evidence type="ECO:0000259" key="2">
    <source>
        <dbReference type="PROSITE" id="PS51677"/>
    </source>
</evidence>
<dbReference type="InterPro" id="IPR002509">
    <property type="entry name" value="NODB_dom"/>
</dbReference>
<dbReference type="Pfam" id="PF01522">
    <property type="entry name" value="Polysacc_deac_1"/>
    <property type="match status" value="1"/>
</dbReference>
<name>A0A3E0I9U0_9PSEU</name>
<gene>
    <name evidence="3" type="ORF">BCF44_101447</name>
</gene>
<sequence>MTPGLGFGAGRLRGIVSWVLMCHGFSVPGPARPRHPSFRLIEEFRTARDDRGLRCWLSELIGEARSEALLTDESFGDRARRGLELLDSKESRRLLWAAGNPARQPDVGRFMRKWLIVSAVALLLLVGSGVGLYVLMNSRTFQLFGGLTYRVDTDEKVVALTFDDGPSDKGPSIEKALAGLRVPATFFLIGSEMEKHPGVAERLVAQGDQLGNHSYSHTRMVFVGADFVASEIERTDALIRRAGYGGEIVFRPPYSKKIYQLPKYLADHGRKTITWDVEPDSDSGDPASDNPNAIASTTLDQVRPGSIILLHPWNADHDADLAALPRIVDGLRAKGYRFVTVNDLLTTH</sequence>
<organism evidence="3 4">
    <name type="scientific">Kutzneria buriramensis</name>
    <dbReference type="NCBI Taxonomy" id="1045776"/>
    <lineage>
        <taxon>Bacteria</taxon>
        <taxon>Bacillati</taxon>
        <taxon>Actinomycetota</taxon>
        <taxon>Actinomycetes</taxon>
        <taxon>Pseudonocardiales</taxon>
        <taxon>Pseudonocardiaceae</taxon>
        <taxon>Kutzneria</taxon>
    </lineage>
</organism>
<dbReference type="PANTHER" id="PTHR10587">
    <property type="entry name" value="GLYCOSYL TRANSFERASE-RELATED"/>
    <property type="match status" value="1"/>
</dbReference>
<dbReference type="SUPFAM" id="SSF88713">
    <property type="entry name" value="Glycoside hydrolase/deacetylase"/>
    <property type="match status" value="1"/>
</dbReference>
<dbReference type="AlphaFoldDB" id="A0A3E0I9U0"/>
<evidence type="ECO:0000313" key="3">
    <source>
        <dbReference type="EMBL" id="REH55427.1"/>
    </source>
</evidence>
<comment type="caution">
    <text evidence="3">The sequence shown here is derived from an EMBL/GenBank/DDBJ whole genome shotgun (WGS) entry which is preliminary data.</text>
</comment>
<proteinExistence type="predicted"/>
<accession>A0A3E0I9U0</accession>
<protein>
    <submittedName>
        <fullName evidence="3">Peptidoglycan/xylan/chitin deacetylase (PgdA/CDA1 family)</fullName>
    </submittedName>
</protein>
<evidence type="ECO:0000313" key="4">
    <source>
        <dbReference type="Proteomes" id="UP000256269"/>
    </source>
</evidence>
<dbReference type="RefSeq" id="WP_246014782.1">
    <property type="nucleotide sequence ID" value="NZ_CP144375.1"/>
</dbReference>
<evidence type="ECO:0000256" key="1">
    <source>
        <dbReference type="SAM" id="Phobius"/>
    </source>
</evidence>
<dbReference type="PANTHER" id="PTHR10587:SF125">
    <property type="entry name" value="POLYSACCHARIDE DEACETYLASE YHEN-RELATED"/>
    <property type="match status" value="1"/>
</dbReference>